<evidence type="ECO:0000256" key="5">
    <source>
        <dbReference type="ARBA" id="ARBA00048462"/>
    </source>
</evidence>
<dbReference type="Pfam" id="PF00698">
    <property type="entry name" value="Acyl_transf_1"/>
    <property type="match status" value="1"/>
</dbReference>
<dbReference type="OMA" id="AFHTPFF"/>
<dbReference type="SUPFAM" id="SSF52151">
    <property type="entry name" value="FabD/lysophospholipase-like"/>
    <property type="match status" value="1"/>
</dbReference>
<gene>
    <name evidence="7" type="ORF">G210_0849</name>
</gene>
<sequence length="320" mass="35729">MTSKITKYALAFPGQGIYKNGFLESVRHHQPLFQHYLDQIDETLNENFSSHLFANESESDAKLWLGKTSNAQPATLASTYILLKLTEKLHNVSLVDNASFFLGHSLGEYTALVLSGIIDFSTGLKLVRKRGELMEELCHGGNYGMIALLVKPKFTDQVINSAQEHHVLGNINSPSQIVISGELTQLEKYIETLKKENKSALMRSVPLPVSIPFHTDILKPIVPELRGILTGKLNKQKTPIVSNLDGEPSYEAESTVEKLLDANYQPVQWLKSMNYLEASPVETVFNLGPGTTLQGINSRYKIESMNLDNTELTDDRIQQI</sequence>
<dbReference type="GO" id="GO:0006633">
    <property type="term" value="P:fatty acid biosynthetic process"/>
    <property type="evidence" value="ECO:0007669"/>
    <property type="project" value="TreeGrafter"/>
</dbReference>
<dbReference type="PANTHER" id="PTHR42681:SF1">
    <property type="entry name" value="MALONYL-COA-ACYL CARRIER PROTEIN TRANSACYLASE, MITOCHONDRIAL"/>
    <property type="match status" value="1"/>
</dbReference>
<keyword evidence="4" id="KW-0012">Acyltransferase</keyword>
<dbReference type="SMART" id="SM00827">
    <property type="entry name" value="PKS_AT"/>
    <property type="match status" value="1"/>
</dbReference>
<comment type="catalytic activity">
    <reaction evidence="5">
        <text>holo-[ACP] + malonyl-CoA = malonyl-[ACP] + CoA</text>
        <dbReference type="Rhea" id="RHEA:41792"/>
        <dbReference type="Rhea" id="RHEA-COMP:9623"/>
        <dbReference type="Rhea" id="RHEA-COMP:9685"/>
        <dbReference type="ChEBI" id="CHEBI:57287"/>
        <dbReference type="ChEBI" id="CHEBI:57384"/>
        <dbReference type="ChEBI" id="CHEBI:64479"/>
        <dbReference type="ChEBI" id="CHEBI:78449"/>
        <dbReference type="EC" id="2.3.1.39"/>
    </reaction>
</comment>
<dbReference type="STRING" id="1245528.M3J907"/>
<dbReference type="PANTHER" id="PTHR42681">
    <property type="entry name" value="MALONYL-COA-ACYL CARRIER PROTEIN TRANSACYLASE, MITOCHONDRIAL"/>
    <property type="match status" value="1"/>
</dbReference>
<dbReference type="EMBL" id="AOGT01001052">
    <property type="protein sequence ID" value="EMG48568.1"/>
    <property type="molecule type" value="Genomic_DNA"/>
</dbReference>
<dbReference type="InterPro" id="IPR001227">
    <property type="entry name" value="Ac_transferase_dom_sf"/>
</dbReference>
<dbReference type="PIRSF" id="PIRSF000446">
    <property type="entry name" value="Mct"/>
    <property type="match status" value="1"/>
</dbReference>
<dbReference type="Proteomes" id="UP000011777">
    <property type="component" value="Unassembled WGS sequence"/>
</dbReference>
<dbReference type="SUPFAM" id="SSF55048">
    <property type="entry name" value="Probable ACP-binding domain of malonyl-CoA ACP transacylase"/>
    <property type="match status" value="1"/>
</dbReference>
<feature type="domain" description="Malonyl-CoA:ACP transacylase (MAT)" evidence="6">
    <location>
        <begin position="11"/>
        <end position="299"/>
    </location>
</feature>
<dbReference type="InterPro" id="IPR016036">
    <property type="entry name" value="Malonyl_transacylase_ACP-bd"/>
</dbReference>
<proteinExistence type="inferred from homology"/>
<dbReference type="InterPro" id="IPR024925">
    <property type="entry name" value="Malonyl_CoA-ACP_transAc"/>
</dbReference>
<accession>M3J907</accession>
<comment type="similarity">
    <text evidence="1">Belongs to the FabD family.</text>
</comment>
<evidence type="ECO:0000256" key="2">
    <source>
        <dbReference type="ARBA" id="ARBA00013258"/>
    </source>
</evidence>
<evidence type="ECO:0000313" key="7">
    <source>
        <dbReference type="EMBL" id="EMG48568.1"/>
    </source>
</evidence>
<keyword evidence="8" id="KW-1185">Reference proteome</keyword>
<dbReference type="Gene3D" id="3.30.70.250">
    <property type="entry name" value="Malonyl-CoA ACP transacylase, ACP-binding"/>
    <property type="match status" value="1"/>
</dbReference>
<evidence type="ECO:0000256" key="4">
    <source>
        <dbReference type="ARBA" id="ARBA00023315"/>
    </source>
</evidence>
<dbReference type="InterPro" id="IPR014043">
    <property type="entry name" value="Acyl_transferase_dom"/>
</dbReference>
<comment type="caution">
    <text evidence="7">The sequence shown here is derived from an EMBL/GenBank/DDBJ whole genome shotgun (WGS) entry which is preliminary data.</text>
</comment>
<protein>
    <recommendedName>
        <fullName evidence="2">[acyl-carrier-protein] S-malonyltransferase</fullName>
        <ecNumber evidence="2">2.3.1.39</ecNumber>
    </recommendedName>
</protein>
<keyword evidence="3" id="KW-0808">Transferase</keyword>
<evidence type="ECO:0000259" key="6">
    <source>
        <dbReference type="SMART" id="SM00827"/>
    </source>
</evidence>
<dbReference type="Gene3D" id="3.40.366.10">
    <property type="entry name" value="Malonyl-Coenzyme A Acyl Carrier Protein, domain 2"/>
    <property type="match status" value="1"/>
</dbReference>
<evidence type="ECO:0000256" key="3">
    <source>
        <dbReference type="ARBA" id="ARBA00022679"/>
    </source>
</evidence>
<dbReference type="InterPro" id="IPR050858">
    <property type="entry name" value="Mal-CoA-ACP_Trans/PKS_FabD"/>
</dbReference>
<organism evidence="7 8">
    <name type="scientific">Candida maltosa (strain Xu316)</name>
    <name type="common">Yeast</name>
    <dbReference type="NCBI Taxonomy" id="1245528"/>
    <lineage>
        <taxon>Eukaryota</taxon>
        <taxon>Fungi</taxon>
        <taxon>Dikarya</taxon>
        <taxon>Ascomycota</taxon>
        <taxon>Saccharomycotina</taxon>
        <taxon>Pichiomycetes</taxon>
        <taxon>Debaryomycetaceae</taxon>
        <taxon>Candida/Lodderomyces clade</taxon>
        <taxon>Candida</taxon>
    </lineage>
</organism>
<dbReference type="HOGENOM" id="CLU_030558_0_1_1"/>
<dbReference type="OrthoDB" id="541883at2759"/>
<dbReference type="GO" id="GO:0004314">
    <property type="term" value="F:[acyl-carrier-protein] S-malonyltransferase activity"/>
    <property type="evidence" value="ECO:0007669"/>
    <property type="project" value="UniProtKB-EC"/>
</dbReference>
<reference evidence="7 8" key="1">
    <citation type="submission" date="2013-02" db="EMBL/GenBank/DDBJ databases">
        <title>Genome sequence of Candida maltosa Xu316, a potential industrial strain for xylitol and ethanol production.</title>
        <authorList>
            <person name="Yu J."/>
            <person name="Wang Q."/>
            <person name="Geng X."/>
            <person name="Bao W."/>
            <person name="He P."/>
            <person name="Cai J."/>
        </authorList>
    </citation>
    <scope>NUCLEOTIDE SEQUENCE [LARGE SCALE GENOMIC DNA]</scope>
    <source>
        <strain evidence="8">Xu316</strain>
    </source>
</reference>
<evidence type="ECO:0000256" key="1">
    <source>
        <dbReference type="ARBA" id="ARBA00008217"/>
    </source>
</evidence>
<name>M3J907_CANMX</name>
<dbReference type="InterPro" id="IPR016035">
    <property type="entry name" value="Acyl_Trfase/lysoPLipase"/>
</dbReference>
<dbReference type="EC" id="2.3.1.39" evidence="2"/>
<evidence type="ECO:0000313" key="8">
    <source>
        <dbReference type="Proteomes" id="UP000011777"/>
    </source>
</evidence>
<dbReference type="eggNOG" id="KOG2926">
    <property type="taxonomic scope" value="Eukaryota"/>
</dbReference>
<dbReference type="GO" id="GO:0005739">
    <property type="term" value="C:mitochondrion"/>
    <property type="evidence" value="ECO:0007669"/>
    <property type="project" value="TreeGrafter"/>
</dbReference>
<dbReference type="AlphaFoldDB" id="M3J907"/>